<evidence type="ECO:0000313" key="1">
    <source>
        <dbReference type="EMBL" id="GBP00006.1"/>
    </source>
</evidence>
<protein>
    <submittedName>
        <fullName evidence="1">Uncharacterized protein</fullName>
    </submittedName>
</protein>
<sequence length="99" mass="11322">MSSMQESPPGYPQRFQREHLSLKDAAVVRETMRVTYPKRVIEDTRTHAIIHSRTVRVYSDVAIVCQATPTPFPPGWNFLFRSRRVSCSPMVGSSWVAID</sequence>
<dbReference type="AlphaFoldDB" id="A0A4C1SDR7"/>
<organism evidence="1 2">
    <name type="scientific">Eumeta variegata</name>
    <name type="common">Bagworm moth</name>
    <name type="synonym">Eumeta japonica</name>
    <dbReference type="NCBI Taxonomy" id="151549"/>
    <lineage>
        <taxon>Eukaryota</taxon>
        <taxon>Metazoa</taxon>
        <taxon>Ecdysozoa</taxon>
        <taxon>Arthropoda</taxon>
        <taxon>Hexapoda</taxon>
        <taxon>Insecta</taxon>
        <taxon>Pterygota</taxon>
        <taxon>Neoptera</taxon>
        <taxon>Endopterygota</taxon>
        <taxon>Lepidoptera</taxon>
        <taxon>Glossata</taxon>
        <taxon>Ditrysia</taxon>
        <taxon>Tineoidea</taxon>
        <taxon>Psychidae</taxon>
        <taxon>Oiketicinae</taxon>
        <taxon>Eumeta</taxon>
    </lineage>
</organism>
<comment type="caution">
    <text evidence="1">The sequence shown here is derived from an EMBL/GenBank/DDBJ whole genome shotgun (WGS) entry which is preliminary data.</text>
</comment>
<evidence type="ECO:0000313" key="2">
    <source>
        <dbReference type="Proteomes" id="UP000299102"/>
    </source>
</evidence>
<reference evidence="1 2" key="1">
    <citation type="journal article" date="2019" name="Commun. Biol.">
        <title>The bagworm genome reveals a unique fibroin gene that provides high tensile strength.</title>
        <authorList>
            <person name="Kono N."/>
            <person name="Nakamura H."/>
            <person name="Ohtoshi R."/>
            <person name="Tomita M."/>
            <person name="Numata K."/>
            <person name="Arakawa K."/>
        </authorList>
    </citation>
    <scope>NUCLEOTIDE SEQUENCE [LARGE SCALE GENOMIC DNA]</scope>
</reference>
<keyword evidence="2" id="KW-1185">Reference proteome</keyword>
<dbReference type="Proteomes" id="UP000299102">
    <property type="component" value="Unassembled WGS sequence"/>
</dbReference>
<name>A0A4C1SDR7_EUMVA</name>
<accession>A0A4C1SDR7</accession>
<gene>
    <name evidence="1" type="ORF">EVAR_64385_1</name>
</gene>
<proteinExistence type="predicted"/>
<dbReference type="EMBL" id="BGZK01003329">
    <property type="protein sequence ID" value="GBP00006.1"/>
    <property type="molecule type" value="Genomic_DNA"/>
</dbReference>